<dbReference type="PANTHER" id="PTHR21198:SF7">
    <property type="entry name" value="ASPARTATE-GLUTAMATE RACEMASE FAMILY"/>
    <property type="match status" value="1"/>
</dbReference>
<dbReference type="EMBL" id="CP001882">
    <property type="protein sequence ID" value="ADC33856.1"/>
    <property type="molecule type" value="Genomic_DNA"/>
</dbReference>
<dbReference type="PANTHER" id="PTHR21198">
    <property type="entry name" value="GLUTAMATE RACEMASE"/>
    <property type="match status" value="1"/>
</dbReference>
<dbReference type="InterPro" id="IPR001920">
    <property type="entry name" value="Asp/Glu_race"/>
</dbReference>
<keyword evidence="3" id="KW-0614">Plasmid</keyword>
<dbReference type="AlphaFoldDB" id="A0A806CKL8"/>
<proteinExistence type="inferred from homology"/>
<name>A0A806CKL8_ZYMMO</name>
<keyword evidence="2" id="KW-0413">Isomerase</keyword>
<evidence type="ECO:0000313" key="3">
    <source>
        <dbReference type="EMBL" id="ADC33856.1"/>
    </source>
</evidence>
<dbReference type="GeneID" id="79905310"/>
<reference evidence="3" key="1">
    <citation type="submission" date="2010-01" db="EMBL/GenBank/DDBJ databases">
        <title>Complete sequence of plasmid2 of Zymomonas mobilis subsp. mobilis ZM4.</title>
        <authorList>
            <consortium name="US DOE Joint Genome Institute"/>
            <person name="Lucas S."/>
            <person name="Copeland A."/>
            <person name="Lapidus A."/>
            <person name="Glavina del Rio T."/>
            <person name="Tice H."/>
            <person name="Bruce D."/>
            <person name="Goodwin L."/>
            <person name="Pitluck S."/>
            <person name="Balakireva M."/>
            <person name="Brettin T."/>
            <person name="Detter J.C."/>
            <person name="Han C."/>
            <person name="Larimer F."/>
            <person name="Land M."/>
            <person name="Hauser L."/>
            <person name="Kyrpides N."/>
            <person name="Mikhailova N."/>
            <person name="Pappas K."/>
        </authorList>
    </citation>
    <scope>NUCLEOTIDE SEQUENCE [LARGE SCALE GENOMIC DNA]</scope>
    <source>
        <strain evidence="3">ZM4</strain>
        <plasmid evidence="3">pZZM402</plasmid>
    </source>
</reference>
<evidence type="ECO:0000256" key="2">
    <source>
        <dbReference type="ARBA" id="ARBA00023235"/>
    </source>
</evidence>
<dbReference type="RefSeq" id="WP_012954744.1">
    <property type="nucleotide sequence ID" value="NC_013785.1"/>
</dbReference>
<accession>A0A806CKL8</accession>
<dbReference type="GO" id="GO:0047661">
    <property type="term" value="F:amino-acid racemase activity"/>
    <property type="evidence" value="ECO:0007669"/>
    <property type="project" value="InterPro"/>
</dbReference>
<protein>
    <submittedName>
        <fullName evidence="3">Aspartate racemase</fullName>
    </submittedName>
</protein>
<dbReference type="NCBIfam" id="TIGR00035">
    <property type="entry name" value="asp_race"/>
    <property type="match status" value="1"/>
</dbReference>
<sequence length="237" mass="25742">MAKPVLIGVLGGMGPLATLDLLHKIIAATPAEKDQDHVPVVCWNVPQIADRQKALAGKGDSPLPQLLEGIEKLNRLDVSHIVIPCNTAHHWYHALVEVSHAPILHIADETITQILSMEAVPKKVGIIATQGTLSAGWYQKKLIAANIEVIFPTEGEMNRLFVAGCYAVKQNKLATAAQLLEELSASLVNRGAEKLLLACTEVPLALAYNNSPFLKKSIDPTEMLAQSCVNIWKDQKK</sequence>
<dbReference type="InterPro" id="IPR015942">
    <property type="entry name" value="Asp/Glu/hydantoin_racemase"/>
</dbReference>
<dbReference type="Gene3D" id="3.40.50.1860">
    <property type="match status" value="2"/>
</dbReference>
<geneLocation type="plasmid" evidence="3">
    <name>pZZM402</name>
</geneLocation>
<organism evidence="3">
    <name type="scientific">Zymomonas mobilis subsp. mobilis (strain ATCC 31821 / ZM4 / CP4)</name>
    <dbReference type="NCBI Taxonomy" id="264203"/>
    <lineage>
        <taxon>Bacteria</taxon>
        <taxon>Pseudomonadati</taxon>
        <taxon>Pseudomonadota</taxon>
        <taxon>Alphaproteobacteria</taxon>
        <taxon>Sphingomonadales</taxon>
        <taxon>Zymomonadaceae</taxon>
        <taxon>Zymomonas</taxon>
    </lineage>
</organism>
<dbReference type="InterPro" id="IPR004380">
    <property type="entry name" value="Asp_race"/>
</dbReference>
<gene>
    <name evidence="3" type="ORF">ZZM4_0083</name>
</gene>
<dbReference type="Pfam" id="PF01177">
    <property type="entry name" value="Asp_Glu_race"/>
    <property type="match status" value="1"/>
</dbReference>
<dbReference type="SUPFAM" id="SSF53681">
    <property type="entry name" value="Aspartate/glutamate racemase"/>
    <property type="match status" value="2"/>
</dbReference>
<comment type="similarity">
    <text evidence="1">Belongs to the aspartate/glutamate racemases family.</text>
</comment>
<evidence type="ECO:0000256" key="1">
    <source>
        <dbReference type="ARBA" id="ARBA00007847"/>
    </source>
</evidence>